<protein>
    <submittedName>
        <fullName evidence="1">Uncharacterized protein</fullName>
    </submittedName>
</protein>
<organism evidence="1 2">
    <name type="scientific">Phaeovulum veldkampii DSM 11550</name>
    <dbReference type="NCBI Taxonomy" id="1185920"/>
    <lineage>
        <taxon>Bacteria</taxon>
        <taxon>Pseudomonadati</taxon>
        <taxon>Pseudomonadota</taxon>
        <taxon>Alphaproteobacteria</taxon>
        <taxon>Rhodobacterales</taxon>
        <taxon>Paracoccaceae</taxon>
        <taxon>Phaeovulum</taxon>
    </lineage>
</organism>
<evidence type="ECO:0000313" key="1">
    <source>
        <dbReference type="EMBL" id="PTE14670.1"/>
    </source>
</evidence>
<reference evidence="1 2" key="1">
    <citation type="submission" date="2018-03" db="EMBL/GenBank/DDBJ databases">
        <title>Rhodobacter veldkampii.</title>
        <authorList>
            <person name="Meyer T.E."/>
            <person name="Miller S."/>
            <person name="Lodha T."/>
            <person name="Gandham S."/>
            <person name="Chintalapati S."/>
            <person name="Chintalapati V.R."/>
        </authorList>
    </citation>
    <scope>NUCLEOTIDE SEQUENCE [LARGE SCALE GENOMIC DNA]</scope>
    <source>
        <strain evidence="1 2">DSM 11550</strain>
    </source>
</reference>
<gene>
    <name evidence="1" type="ORF">C5F46_14615</name>
</gene>
<dbReference type="AlphaFoldDB" id="A0A2T4J9T9"/>
<dbReference type="Proteomes" id="UP000241899">
    <property type="component" value="Unassembled WGS sequence"/>
</dbReference>
<sequence length="116" mass="12452">MLRWDVIASGVALAALKAGAGLAHTVELRLLTSYDAEVIEPFVAAFQARHPGIGLRHLNKNTYAAVQELIAGNARGFDLFWASAPEAFELLKSADRLRDVGHGPQPVAGSGDRQMM</sequence>
<dbReference type="EMBL" id="PZKF01000054">
    <property type="protein sequence ID" value="PTE14670.1"/>
    <property type="molecule type" value="Genomic_DNA"/>
</dbReference>
<accession>A0A2T4J9T9</accession>
<dbReference type="RefSeq" id="WP_107326071.1">
    <property type="nucleotide sequence ID" value="NZ_NHSP01000044.1"/>
</dbReference>
<proteinExistence type="predicted"/>
<dbReference type="OrthoDB" id="9766989at2"/>
<evidence type="ECO:0000313" key="2">
    <source>
        <dbReference type="Proteomes" id="UP000241899"/>
    </source>
</evidence>
<keyword evidence="2" id="KW-1185">Reference proteome</keyword>
<comment type="caution">
    <text evidence="1">The sequence shown here is derived from an EMBL/GenBank/DDBJ whole genome shotgun (WGS) entry which is preliminary data.</text>
</comment>
<dbReference type="Gene3D" id="3.40.190.10">
    <property type="entry name" value="Periplasmic binding protein-like II"/>
    <property type="match status" value="1"/>
</dbReference>
<name>A0A2T4J9T9_9RHOB</name>
<dbReference type="SUPFAM" id="SSF53850">
    <property type="entry name" value="Periplasmic binding protein-like II"/>
    <property type="match status" value="1"/>
</dbReference>